<gene>
    <name evidence="2" type="ORF">GCM10009757_17630</name>
</gene>
<protein>
    <submittedName>
        <fullName evidence="2">Uncharacterized protein</fullName>
    </submittedName>
</protein>
<evidence type="ECO:0000256" key="1">
    <source>
        <dbReference type="SAM" id="MobiDB-lite"/>
    </source>
</evidence>
<accession>A0ABN2V3S4</accession>
<evidence type="ECO:0000313" key="2">
    <source>
        <dbReference type="EMBL" id="GAA2048116.1"/>
    </source>
</evidence>
<dbReference type="Proteomes" id="UP001403094">
    <property type="component" value="Unassembled WGS sequence"/>
</dbReference>
<feature type="region of interest" description="Disordered" evidence="1">
    <location>
        <begin position="1"/>
        <end position="23"/>
    </location>
</feature>
<organism evidence="2 3">
    <name type="scientific">Streptomyces cheonanensis</name>
    <dbReference type="NCBI Taxonomy" id="312720"/>
    <lineage>
        <taxon>Bacteria</taxon>
        <taxon>Bacillati</taxon>
        <taxon>Actinomycetota</taxon>
        <taxon>Actinomycetes</taxon>
        <taxon>Kitasatosporales</taxon>
        <taxon>Streptomycetaceae</taxon>
        <taxon>Streptomyces</taxon>
    </lineage>
</organism>
<reference evidence="2 3" key="1">
    <citation type="journal article" date="2019" name="Int. J. Syst. Evol. Microbiol.">
        <title>The Global Catalogue of Microorganisms (GCM) 10K type strain sequencing project: providing services to taxonomists for standard genome sequencing and annotation.</title>
        <authorList>
            <consortium name="The Broad Institute Genomics Platform"/>
            <consortium name="The Broad Institute Genome Sequencing Center for Infectious Disease"/>
            <person name="Wu L."/>
            <person name="Ma J."/>
        </authorList>
    </citation>
    <scope>NUCLEOTIDE SEQUENCE [LARGE SCALE GENOMIC DNA]</scope>
    <source>
        <strain evidence="2 3">JCM 14549</strain>
    </source>
</reference>
<dbReference type="EMBL" id="BAAANQ010000003">
    <property type="protein sequence ID" value="GAA2048116.1"/>
    <property type="molecule type" value="Genomic_DNA"/>
</dbReference>
<proteinExistence type="predicted"/>
<keyword evidence="3" id="KW-1185">Reference proteome</keyword>
<evidence type="ECO:0000313" key="3">
    <source>
        <dbReference type="Proteomes" id="UP001403094"/>
    </source>
</evidence>
<name>A0ABN2V3S4_9ACTN</name>
<sequence>MQMGGEVVDGVTEQGQFPVDGPQRAVGFGDDEVVPVQIAVQQAERPVRQLVRLAGQRPVRAEYRIAFDAQCREQPVQLRAVHLVHPGAGEADQPAQEVPAGAGSAAGGAAVDEFQRAGPDRGQLPEQFHQVRQMSLGERGARGVRAGEGLPLDVAVDAQPVLAHVVHGRDAVHAEQGQFDQYVFLRGEAPRIEVRHAGPRPAGLQPAQSGQPALRAEHMPDPVVTAEQGHCLSRHDRLRELYGREVATPYAPRAS</sequence>
<comment type="caution">
    <text evidence="2">The sequence shown here is derived from an EMBL/GenBank/DDBJ whole genome shotgun (WGS) entry which is preliminary data.</text>
</comment>